<feature type="compositionally biased region" description="Polar residues" evidence="7">
    <location>
        <begin position="124"/>
        <end position="146"/>
    </location>
</feature>
<name>A0A1J3IMA9_NOCCA</name>
<protein>
    <submittedName>
        <fullName evidence="9">Putative transcription factor PosF21</fullName>
    </submittedName>
</protein>
<dbReference type="GO" id="GO:0003700">
    <property type="term" value="F:DNA-binding transcription factor activity"/>
    <property type="evidence" value="ECO:0007669"/>
    <property type="project" value="InterPro"/>
</dbReference>
<keyword evidence="4" id="KW-0804">Transcription</keyword>
<evidence type="ECO:0000256" key="7">
    <source>
        <dbReference type="SAM" id="MobiDB-lite"/>
    </source>
</evidence>
<feature type="coiled-coil region" evidence="6">
    <location>
        <begin position="226"/>
        <end position="288"/>
    </location>
</feature>
<evidence type="ECO:0000259" key="8">
    <source>
        <dbReference type="PROSITE" id="PS50217"/>
    </source>
</evidence>
<evidence type="ECO:0000256" key="2">
    <source>
        <dbReference type="ARBA" id="ARBA00023015"/>
    </source>
</evidence>
<dbReference type="GO" id="GO:0003677">
    <property type="term" value="F:DNA binding"/>
    <property type="evidence" value="ECO:0007669"/>
    <property type="project" value="UniProtKB-KW"/>
</dbReference>
<evidence type="ECO:0000256" key="3">
    <source>
        <dbReference type="ARBA" id="ARBA00023125"/>
    </source>
</evidence>
<dbReference type="InterPro" id="IPR044759">
    <property type="entry name" value="bZIP_RF2"/>
</dbReference>
<dbReference type="PANTHER" id="PTHR13690:SF148">
    <property type="entry name" value="TRANSCRIPTION FACTOR POSF21-RELATED"/>
    <property type="match status" value="1"/>
</dbReference>
<evidence type="ECO:0000256" key="6">
    <source>
        <dbReference type="SAM" id="Coils"/>
    </source>
</evidence>
<evidence type="ECO:0000313" key="9">
    <source>
        <dbReference type="EMBL" id="JAU81422.1"/>
    </source>
</evidence>
<evidence type="ECO:0000256" key="4">
    <source>
        <dbReference type="ARBA" id="ARBA00023163"/>
    </source>
</evidence>
<sequence length="392" mass="43493">MDKEKSPAHSGGLPPPSPSGRCSAFSDSSGPTGHGPDANRLSHDMSRMLDNPTKKIGHRRAHSEILTLPDDLSFDSDLGVVGTAADGASFSDETEEDLMSMYLDMDKFNSSATSSAQVGGEPSGTGTAWKNESMAGSASNPQNTLSGFGERPRVRHQHSQSMDGSMNINPDMLMSGNEDDSVVDAKKSMSATKLAELALIDPKRAKRIWANRQSAARSKERKTRYIFELERKVQTLQTEATTLSAQLTLLQRDTNGLTVENNELKLRLQTMEQQVHLQDELNEALKEEIQHLKVLTGQVAPNGASAMNYGSYGSNQQLYSNNQSMQTILAAQKFQQLQIHSQKQQQQQQQQQFQYQQQQLQQLLHHRLQQQEQQNGIAEMRKQKPSQGQNES</sequence>
<dbReference type="InterPro" id="IPR004827">
    <property type="entry name" value="bZIP"/>
</dbReference>
<keyword evidence="3" id="KW-0238">DNA-binding</keyword>
<dbReference type="InterPro" id="IPR046347">
    <property type="entry name" value="bZIP_sf"/>
</dbReference>
<organism evidence="9">
    <name type="scientific">Noccaea caerulescens</name>
    <name type="common">Alpine penny-cress</name>
    <name type="synonym">Thlaspi caerulescens</name>
    <dbReference type="NCBI Taxonomy" id="107243"/>
    <lineage>
        <taxon>Eukaryota</taxon>
        <taxon>Viridiplantae</taxon>
        <taxon>Streptophyta</taxon>
        <taxon>Embryophyta</taxon>
        <taxon>Tracheophyta</taxon>
        <taxon>Spermatophyta</taxon>
        <taxon>Magnoliopsida</taxon>
        <taxon>eudicotyledons</taxon>
        <taxon>Gunneridae</taxon>
        <taxon>Pentapetalae</taxon>
        <taxon>rosids</taxon>
        <taxon>malvids</taxon>
        <taxon>Brassicales</taxon>
        <taxon>Brassicaceae</taxon>
        <taxon>Coluteocarpeae</taxon>
        <taxon>Noccaea</taxon>
    </lineage>
</organism>
<feature type="region of interest" description="Disordered" evidence="7">
    <location>
        <begin position="112"/>
        <end position="162"/>
    </location>
</feature>
<keyword evidence="2" id="KW-0805">Transcription regulation</keyword>
<feature type="region of interest" description="Disordered" evidence="7">
    <location>
        <begin position="1"/>
        <end position="62"/>
    </location>
</feature>
<dbReference type="GO" id="GO:0005634">
    <property type="term" value="C:nucleus"/>
    <property type="evidence" value="ECO:0007669"/>
    <property type="project" value="UniProtKB-SubCell"/>
</dbReference>
<dbReference type="AlphaFoldDB" id="A0A1J3IMA9"/>
<feature type="region of interest" description="Disordered" evidence="7">
    <location>
        <begin position="368"/>
        <end position="392"/>
    </location>
</feature>
<dbReference type="SMART" id="SM00338">
    <property type="entry name" value="BRLZ"/>
    <property type="match status" value="1"/>
</dbReference>
<accession>A0A1J3IMA9</accession>
<reference evidence="9" key="1">
    <citation type="submission" date="2016-07" db="EMBL/GenBank/DDBJ databases">
        <title>De novo transcriptome assembly of four accessions of the metal hyperaccumulator plant Noccaea caerulescens.</title>
        <authorList>
            <person name="Blande D."/>
            <person name="Halimaa P."/>
            <person name="Tervahauta A.I."/>
            <person name="Aarts M.G."/>
            <person name="Karenlampi S.O."/>
        </authorList>
    </citation>
    <scope>NUCLEOTIDE SEQUENCE</scope>
</reference>
<dbReference type="Gene3D" id="1.20.5.170">
    <property type="match status" value="1"/>
</dbReference>
<keyword evidence="5" id="KW-0539">Nucleus</keyword>
<dbReference type="Pfam" id="PF00170">
    <property type="entry name" value="bZIP_1"/>
    <property type="match status" value="1"/>
</dbReference>
<keyword evidence="6" id="KW-0175">Coiled coil</keyword>
<dbReference type="PANTHER" id="PTHR13690">
    <property type="entry name" value="TRANSCRIPTION FACTOR POSF21-RELATED"/>
    <property type="match status" value="1"/>
</dbReference>
<evidence type="ECO:0000256" key="1">
    <source>
        <dbReference type="ARBA" id="ARBA00004123"/>
    </source>
</evidence>
<dbReference type="PROSITE" id="PS50217">
    <property type="entry name" value="BZIP"/>
    <property type="match status" value="1"/>
</dbReference>
<dbReference type="EMBL" id="GEVM01024516">
    <property type="protein sequence ID" value="JAU81422.1"/>
    <property type="molecule type" value="Transcribed_RNA"/>
</dbReference>
<proteinExistence type="predicted"/>
<feature type="domain" description="BZIP" evidence="8">
    <location>
        <begin position="201"/>
        <end position="264"/>
    </location>
</feature>
<evidence type="ECO:0000256" key="5">
    <source>
        <dbReference type="ARBA" id="ARBA00023242"/>
    </source>
</evidence>
<dbReference type="SUPFAM" id="SSF57959">
    <property type="entry name" value="Leucine zipper domain"/>
    <property type="match status" value="1"/>
</dbReference>
<dbReference type="CDD" id="cd14703">
    <property type="entry name" value="bZIP_plant_RF2"/>
    <property type="match status" value="1"/>
</dbReference>
<gene>
    <name evidence="9" type="ORF">MP_TR23624_c0_g1_i1_g.69092</name>
</gene>
<comment type="subcellular location">
    <subcellularLocation>
        <location evidence="1">Nucleus</location>
    </subcellularLocation>
</comment>
<dbReference type="FunFam" id="1.20.5.170:FF:000009">
    <property type="entry name" value="probable transcription factor PosF21"/>
    <property type="match status" value="1"/>
</dbReference>